<evidence type="ECO:0000313" key="3">
    <source>
        <dbReference type="Proteomes" id="UP000756132"/>
    </source>
</evidence>
<dbReference type="AlphaFoldDB" id="A0A9Q8LE02"/>
<proteinExistence type="predicted"/>
<organism evidence="2 3">
    <name type="scientific">Passalora fulva</name>
    <name type="common">Tomato leaf mold</name>
    <name type="synonym">Cladosporium fulvum</name>
    <dbReference type="NCBI Taxonomy" id="5499"/>
    <lineage>
        <taxon>Eukaryota</taxon>
        <taxon>Fungi</taxon>
        <taxon>Dikarya</taxon>
        <taxon>Ascomycota</taxon>
        <taxon>Pezizomycotina</taxon>
        <taxon>Dothideomycetes</taxon>
        <taxon>Dothideomycetidae</taxon>
        <taxon>Mycosphaerellales</taxon>
        <taxon>Mycosphaerellaceae</taxon>
        <taxon>Fulvia</taxon>
    </lineage>
</organism>
<feature type="region of interest" description="Disordered" evidence="1">
    <location>
        <begin position="1"/>
        <end position="113"/>
    </location>
</feature>
<dbReference type="RefSeq" id="XP_047760078.1">
    <property type="nucleotide sequence ID" value="XM_047903130.1"/>
</dbReference>
<keyword evidence="3" id="KW-1185">Reference proteome</keyword>
<accession>A0A9Q8LE02</accession>
<dbReference type="KEGG" id="ffu:CLAFUR5_03982"/>
<dbReference type="GeneID" id="71983860"/>
<protein>
    <submittedName>
        <fullName evidence="2">Uncharacterized protein</fullName>
    </submittedName>
</protein>
<dbReference type="Proteomes" id="UP000756132">
    <property type="component" value="Chromosome 4"/>
</dbReference>
<evidence type="ECO:0000256" key="1">
    <source>
        <dbReference type="SAM" id="MobiDB-lite"/>
    </source>
</evidence>
<evidence type="ECO:0000313" key="2">
    <source>
        <dbReference type="EMBL" id="UJO15712.1"/>
    </source>
</evidence>
<reference evidence="2" key="2">
    <citation type="journal article" date="2022" name="Microb. Genom.">
        <title>A chromosome-scale genome assembly of the tomato pathogen Cladosporium fulvum reveals a compartmentalized genome architecture and the presence of a dispensable chromosome.</title>
        <authorList>
            <person name="Zaccaron A.Z."/>
            <person name="Chen L.H."/>
            <person name="Samaras A."/>
            <person name="Stergiopoulos I."/>
        </authorList>
    </citation>
    <scope>NUCLEOTIDE SEQUENCE</scope>
    <source>
        <strain evidence="2">Race5_Kim</strain>
    </source>
</reference>
<gene>
    <name evidence="2" type="ORF">CLAFUR5_03982</name>
</gene>
<reference evidence="2" key="1">
    <citation type="submission" date="2021-12" db="EMBL/GenBank/DDBJ databases">
        <authorList>
            <person name="Zaccaron A."/>
            <person name="Stergiopoulos I."/>
        </authorList>
    </citation>
    <scope>NUCLEOTIDE SEQUENCE</scope>
    <source>
        <strain evidence="2">Race5_Kim</strain>
    </source>
</reference>
<dbReference type="EMBL" id="CP090166">
    <property type="protein sequence ID" value="UJO15712.1"/>
    <property type="molecule type" value="Genomic_DNA"/>
</dbReference>
<feature type="compositionally biased region" description="Basic and acidic residues" evidence="1">
    <location>
        <begin position="1"/>
        <end position="14"/>
    </location>
</feature>
<name>A0A9Q8LE02_PASFU</name>
<sequence length="113" mass="12769">MEKYRQALERARSFEDDDEFFPGPLEAIKPTHLTTPDRPTGGSLFTPPAGPRKWRESRTKSAAIPIMQPPDAKNGQAKGGDTGLKPPPQARFWWKAPFPEDKNDEAYPYDGNW</sequence>